<dbReference type="Pfam" id="PF03107">
    <property type="entry name" value="C1_2"/>
    <property type="match status" value="3"/>
</dbReference>
<keyword evidence="3" id="KW-1185">Reference proteome</keyword>
<dbReference type="SUPFAM" id="SSF57889">
    <property type="entry name" value="Cysteine-rich domain"/>
    <property type="match status" value="1"/>
</dbReference>
<dbReference type="AlphaFoldDB" id="A0A6P6ABL5"/>
<accession>A0A6P6ABL5</accession>
<evidence type="ECO:0000313" key="4">
    <source>
        <dbReference type="RefSeq" id="XP_022762289.1"/>
    </source>
</evidence>
<evidence type="ECO:0000259" key="2">
    <source>
        <dbReference type="Pfam" id="PF03107"/>
    </source>
</evidence>
<evidence type="ECO:0000313" key="3">
    <source>
        <dbReference type="Proteomes" id="UP000515121"/>
    </source>
</evidence>
<protein>
    <submittedName>
        <fullName evidence="4">Uncharacterized protein LOC111308244</fullName>
    </submittedName>
</protein>
<sequence length="203" mass="22888">MADNNYYVVLKSSMLIVECPKPSKNLRSCVNHFSHSHPLRPTEVSAEEELICSGCGLDLSGSAYICSKSNCEFFLHKSCFNLERVIEHKSHPDHPLILLSTPPTNYRGKAFICDACHETGTGFDYHCASCKFDLHVGCALLPKIMNHAGHRHPLTLYYSSSCNRGIEIFICDKCDEVVPKKHWVYYCAKCDYGTHLHCTIPEC</sequence>
<dbReference type="PANTHER" id="PTHR46288:SF27">
    <property type="entry name" value="CYSTEINE_HISTIDINE-RICH C1 DOMAIN FAMILY PROTEIN"/>
    <property type="match status" value="1"/>
</dbReference>
<dbReference type="RefSeq" id="XP_022762289.1">
    <property type="nucleotide sequence ID" value="XM_022906554.1"/>
</dbReference>
<dbReference type="KEGG" id="dzi:111308244"/>
<name>A0A6P6ABL5_DURZI</name>
<dbReference type="PANTHER" id="PTHR46288">
    <property type="entry name" value="PHORBOL-ESTER/DAG-TYPE DOMAIN-CONTAINING PROTEIN"/>
    <property type="match status" value="1"/>
</dbReference>
<feature type="domain" description="DC1" evidence="2">
    <location>
        <begin position="89"/>
        <end position="139"/>
    </location>
</feature>
<feature type="domain" description="DC1" evidence="2">
    <location>
        <begin position="150"/>
        <end position="198"/>
    </location>
</feature>
<gene>
    <name evidence="4" type="primary">LOC111308244</name>
</gene>
<dbReference type="Proteomes" id="UP000515121">
    <property type="component" value="Unplaced"/>
</dbReference>
<dbReference type="InterPro" id="IPR004146">
    <property type="entry name" value="DC1"/>
</dbReference>
<organism evidence="3 4">
    <name type="scientific">Durio zibethinus</name>
    <name type="common">Durian</name>
    <dbReference type="NCBI Taxonomy" id="66656"/>
    <lineage>
        <taxon>Eukaryota</taxon>
        <taxon>Viridiplantae</taxon>
        <taxon>Streptophyta</taxon>
        <taxon>Embryophyta</taxon>
        <taxon>Tracheophyta</taxon>
        <taxon>Spermatophyta</taxon>
        <taxon>Magnoliopsida</taxon>
        <taxon>eudicotyledons</taxon>
        <taxon>Gunneridae</taxon>
        <taxon>Pentapetalae</taxon>
        <taxon>rosids</taxon>
        <taxon>malvids</taxon>
        <taxon>Malvales</taxon>
        <taxon>Malvaceae</taxon>
        <taxon>Helicteroideae</taxon>
        <taxon>Durio</taxon>
    </lineage>
</organism>
<feature type="domain" description="DC1" evidence="2">
    <location>
        <begin position="33"/>
        <end position="79"/>
    </location>
</feature>
<dbReference type="OrthoDB" id="1884766at2759"/>
<dbReference type="InterPro" id="IPR046349">
    <property type="entry name" value="C1-like_sf"/>
</dbReference>
<reference evidence="4" key="1">
    <citation type="submission" date="2025-08" db="UniProtKB">
        <authorList>
            <consortium name="RefSeq"/>
        </authorList>
    </citation>
    <scope>IDENTIFICATION</scope>
    <source>
        <tissue evidence="4">Fruit stalk</tissue>
    </source>
</reference>
<evidence type="ECO:0000256" key="1">
    <source>
        <dbReference type="ARBA" id="ARBA00022737"/>
    </source>
</evidence>
<keyword evidence="1" id="KW-0677">Repeat</keyword>
<proteinExistence type="predicted"/>
<dbReference type="GeneID" id="111308244"/>